<sequence length="31" mass="3224">MGTVSLSISMSSSGPPIYIPTNNENHPASYA</sequence>
<evidence type="ECO:0000256" key="1">
    <source>
        <dbReference type="SAM" id="MobiDB-lite"/>
    </source>
</evidence>
<proteinExistence type="predicted"/>
<feature type="region of interest" description="Disordered" evidence="1">
    <location>
        <begin position="1"/>
        <end position="31"/>
    </location>
</feature>
<gene>
    <name evidence="2" type="ORF">Goshw_025803</name>
</gene>
<keyword evidence="3" id="KW-1185">Reference proteome</keyword>
<dbReference type="AlphaFoldDB" id="A0A7J9N3S4"/>
<dbReference type="EMBL" id="JABFAF010269427">
    <property type="protein sequence ID" value="MBA0877804.1"/>
    <property type="molecule type" value="Genomic_DNA"/>
</dbReference>
<comment type="caution">
    <text evidence="2">The sequence shown here is derived from an EMBL/GenBank/DDBJ whole genome shotgun (WGS) entry which is preliminary data.</text>
</comment>
<evidence type="ECO:0000313" key="2">
    <source>
        <dbReference type="EMBL" id="MBA0877804.1"/>
    </source>
</evidence>
<protein>
    <submittedName>
        <fullName evidence="2">Uncharacterized protein</fullName>
    </submittedName>
</protein>
<feature type="compositionally biased region" description="Low complexity" evidence="1">
    <location>
        <begin position="1"/>
        <end position="20"/>
    </location>
</feature>
<organism evidence="2 3">
    <name type="scientific">Gossypium schwendimanii</name>
    <name type="common">Cotton</name>
    <dbReference type="NCBI Taxonomy" id="34291"/>
    <lineage>
        <taxon>Eukaryota</taxon>
        <taxon>Viridiplantae</taxon>
        <taxon>Streptophyta</taxon>
        <taxon>Embryophyta</taxon>
        <taxon>Tracheophyta</taxon>
        <taxon>Spermatophyta</taxon>
        <taxon>Magnoliopsida</taxon>
        <taxon>eudicotyledons</taxon>
        <taxon>Gunneridae</taxon>
        <taxon>Pentapetalae</taxon>
        <taxon>rosids</taxon>
        <taxon>malvids</taxon>
        <taxon>Malvales</taxon>
        <taxon>Malvaceae</taxon>
        <taxon>Malvoideae</taxon>
        <taxon>Gossypium</taxon>
    </lineage>
</organism>
<name>A0A7J9N3S4_GOSSC</name>
<dbReference type="Proteomes" id="UP000593576">
    <property type="component" value="Unassembled WGS sequence"/>
</dbReference>
<dbReference type="OrthoDB" id="988868at2759"/>
<feature type="compositionally biased region" description="Polar residues" evidence="1">
    <location>
        <begin position="21"/>
        <end position="31"/>
    </location>
</feature>
<reference evidence="2 3" key="1">
    <citation type="journal article" date="2019" name="Genome Biol. Evol.">
        <title>Insights into the evolution of the New World diploid cottons (Gossypium, subgenus Houzingenia) based on genome sequencing.</title>
        <authorList>
            <person name="Grover C.E."/>
            <person name="Arick M.A. 2nd"/>
            <person name="Thrash A."/>
            <person name="Conover J.L."/>
            <person name="Sanders W.S."/>
            <person name="Peterson D.G."/>
            <person name="Frelichowski J.E."/>
            <person name="Scheffler J.A."/>
            <person name="Scheffler B.E."/>
            <person name="Wendel J.F."/>
        </authorList>
    </citation>
    <scope>NUCLEOTIDE SEQUENCE [LARGE SCALE GENOMIC DNA]</scope>
    <source>
        <strain evidence="2">1</strain>
        <tissue evidence="2">Leaf</tissue>
    </source>
</reference>
<accession>A0A7J9N3S4</accession>
<evidence type="ECO:0000313" key="3">
    <source>
        <dbReference type="Proteomes" id="UP000593576"/>
    </source>
</evidence>